<proteinExistence type="predicted"/>
<accession>A0A840XJ44</accession>
<feature type="compositionally biased region" description="Basic and acidic residues" evidence="1">
    <location>
        <begin position="111"/>
        <end position="123"/>
    </location>
</feature>
<dbReference type="EMBL" id="JACHBS010000001">
    <property type="protein sequence ID" value="MBB5618492.1"/>
    <property type="molecule type" value="Genomic_DNA"/>
</dbReference>
<evidence type="ECO:0000313" key="2">
    <source>
        <dbReference type="EMBL" id="MBB5618492.1"/>
    </source>
</evidence>
<reference evidence="2 3" key="1">
    <citation type="submission" date="2020-08" db="EMBL/GenBank/DDBJ databases">
        <title>Sequencing the genomes of 1000 actinobacteria strains.</title>
        <authorList>
            <person name="Klenk H.-P."/>
        </authorList>
    </citation>
    <scope>NUCLEOTIDE SEQUENCE [LARGE SCALE GENOMIC DNA]</scope>
    <source>
        <strain evidence="2 3">DSM 23889</strain>
    </source>
</reference>
<comment type="caution">
    <text evidence="2">The sequence shown here is derived from an EMBL/GenBank/DDBJ whole genome shotgun (WGS) entry which is preliminary data.</text>
</comment>
<keyword evidence="3" id="KW-1185">Reference proteome</keyword>
<dbReference type="AlphaFoldDB" id="A0A840XJ44"/>
<dbReference type="Proteomes" id="UP000552883">
    <property type="component" value="Unassembled WGS sequence"/>
</dbReference>
<feature type="region of interest" description="Disordered" evidence="1">
    <location>
        <begin position="100"/>
        <end position="123"/>
    </location>
</feature>
<evidence type="ECO:0000313" key="3">
    <source>
        <dbReference type="Proteomes" id="UP000552883"/>
    </source>
</evidence>
<dbReference type="OrthoDB" id="5517693at2"/>
<gene>
    <name evidence="2" type="ORF">BJ959_001988</name>
</gene>
<evidence type="ECO:0008006" key="4">
    <source>
        <dbReference type="Google" id="ProtNLM"/>
    </source>
</evidence>
<evidence type="ECO:0000256" key="1">
    <source>
        <dbReference type="SAM" id="MobiDB-lite"/>
    </source>
</evidence>
<name>A0A840XJ44_9MICO</name>
<protein>
    <recommendedName>
        <fullName evidence="4">Transcriptional regulator, AbiEi antitoxin, Type IV TA system</fullName>
    </recommendedName>
</protein>
<sequence length="319" mass="36124">MRSLDHYLSDSHLLRLSQVDDLGDRSRLYRDLAARLYHRVARGVLVPASTWAELDDDARYRLRVRAVAERMPGDELVAHLSAAALWRLPMIEPWPDRVHTLGPPIGGGRSTVERSRRTGAPDEHPVVIAGIPTTSLARTVIDISRTESLEVAVTVADAALRRIEHPRPGIPREGATRADLERELQRIPPCHGERRAARVVSLADGRAHLPGESLSRLTMMRLGVPLPVLQHRIISVTGRVYDLDFYWPGQNIGAEFDGRAKYLDPRYRNGRTAEQVVYDEKVREDEVRLELSGFGRWDWAVARSPRLLEAKLRHIGLRW</sequence>
<dbReference type="RefSeq" id="WP_153981476.1">
    <property type="nucleotide sequence ID" value="NZ_BAAANZ010000002.1"/>
</dbReference>
<organism evidence="2 3">
    <name type="scientific">Microcella frigidaquae</name>
    <dbReference type="NCBI Taxonomy" id="424758"/>
    <lineage>
        <taxon>Bacteria</taxon>
        <taxon>Bacillati</taxon>
        <taxon>Actinomycetota</taxon>
        <taxon>Actinomycetes</taxon>
        <taxon>Micrococcales</taxon>
        <taxon>Microbacteriaceae</taxon>
        <taxon>Microcella</taxon>
    </lineage>
</organism>